<evidence type="ECO:0000313" key="3">
    <source>
        <dbReference type="EMBL" id="HIW02892.1"/>
    </source>
</evidence>
<feature type="domain" description="Ferrous iron transporter FeoA-like" evidence="2">
    <location>
        <begin position="3"/>
        <end position="75"/>
    </location>
</feature>
<name>A0A9D1Q001_9FIRM</name>
<dbReference type="GO" id="GO:0046914">
    <property type="term" value="F:transition metal ion binding"/>
    <property type="evidence" value="ECO:0007669"/>
    <property type="project" value="InterPro"/>
</dbReference>
<dbReference type="PANTHER" id="PTHR42954">
    <property type="entry name" value="FE(2+) TRANSPORT PROTEIN A"/>
    <property type="match status" value="1"/>
</dbReference>
<evidence type="ECO:0000259" key="2">
    <source>
        <dbReference type="SMART" id="SM00899"/>
    </source>
</evidence>
<dbReference type="SMART" id="SM00899">
    <property type="entry name" value="FeoA"/>
    <property type="match status" value="1"/>
</dbReference>
<proteinExistence type="predicted"/>
<evidence type="ECO:0000256" key="1">
    <source>
        <dbReference type="ARBA" id="ARBA00023004"/>
    </source>
</evidence>
<dbReference type="EMBL" id="DXHS01000097">
    <property type="protein sequence ID" value="HIW02892.1"/>
    <property type="molecule type" value="Genomic_DNA"/>
</dbReference>
<keyword evidence="1" id="KW-0408">Iron</keyword>
<comment type="caution">
    <text evidence="3">The sequence shown here is derived from an EMBL/GenBank/DDBJ whole genome shotgun (WGS) entry which is preliminary data.</text>
</comment>
<reference evidence="3" key="1">
    <citation type="journal article" date="2021" name="PeerJ">
        <title>Extensive microbial diversity within the chicken gut microbiome revealed by metagenomics and culture.</title>
        <authorList>
            <person name="Gilroy R."/>
            <person name="Ravi A."/>
            <person name="Getino M."/>
            <person name="Pursley I."/>
            <person name="Horton D.L."/>
            <person name="Alikhan N.F."/>
            <person name="Baker D."/>
            <person name="Gharbi K."/>
            <person name="Hall N."/>
            <person name="Watson M."/>
            <person name="Adriaenssens E.M."/>
            <person name="Foster-Nyarko E."/>
            <person name="Jarju S."/>
            <person name="Secka A."/>
            <person name="Antonio M."/>
            <person name="Oren A."/>
            <person name="Chaudhuri R.R."/>
            <person name="La Ragione R."/>
            <person name="Hildebrand F."/>
            <person name="Pallen M.J."/>
        </authorList>
    </citation>
    <scope>NUCLEOTIDE SEQUENCE</scope>
    <source>
        <strain evidence="3">12435</strain>
    </source>
</reference>
<dbReference type="SUPFAM" id="SSF50037">
    <property type="entry name" value="C-terminal domain of transcriptional repressors"/>
    <property type="match status" value="1"/>
</dbReference>
<dbReference type="AlphaFoldDB" id="A0A9D1Q001"/>
<dbReference type="InterPro" id="IPR007167">
    <property type="entry name" value="Fe-transptr_FeoA-like"/>
</dbReference>
<protein>
    <submittedName>
        <fullName evidence="3">Ferrous iron transport protein A</fullName>
    </submittedName>
</protein>
<dbReference type="Pfam" id="PF04023">
    <property type="entry name" value="FeoA"/>
    <property type="match status" value="1"/>
</dbReference>
<accession>A0A9D1Q001</accession>
<sequence>MVKKVSEMRPGESGVVVNTRGEGWTRKRLLDMGVTKSAPITFRKSAPLGDPIEVIVRGYALSMRKNEAELVDVELSGAAEVKK</sequence>
<dbReference type="InterPro" id="IPR008988">
    <property type="entry name" value="Transcriptional_repressor_C"/>
</dbReference>
<reference evidence="3" key="2">
    <citation type="submission" date="2021-04" db="EMBL/GenBank/DDBJ databases">
        <authorList>
            <person name="Gilroy R."/>
        </authorList>
    </citation>
    <scope>NUCLEOTIDE SEQUENCE</scope>
    <source>
        <strain evidence="3">12435</strain>
    </source>
</reference>
<dbReference type="InterPro" id="IPR052713">
    <property type="entry name" value="FeoA"/>
</dbReference>
<evidence type="ECO:0000313" key="4">
    <source>
        <dbReference type="Proteomes" id="UP000823990"/>
    </source>
</evidence>
<dbReference type="Proteomes" id="UP000823990">
    <property type="component" value="Unassembled WGS sequence"/>
</dbReference>
<gene>
    <name evidence="3" type="ORF">H9892_06090</name>
</gene>
<dbReference type="PANTHER" id="PTHR42954:SF2">
    <property type="entry name" value="FE(2+) TRANSPORT PROTEIN A"/>
    <property type="match status" value="1"/>
</dbReference>
<dbReference type="Gene3D" id="2.30.30.90">
    <property type="match status" value="1"/>
</dbReference>
<dbReference type="InterPro" id="IPR038157">
    <property type="entry name" value="FeoA_core_dom"/>
</dbReference>
<organism evidence="3 4">
    <name type="scientific">Candidatus Protoclostridium stercorigallinarum</name>
    <dbReference type="NCBI Taxonomy" id="2838741"/>
    <lineage>
        <taxon>Bacteria</taxon>
        <taxon>Bacillati</taxon>
        <taxon>Bacillota</taxon>
        <taxon>Clostridia</taxon>
        <taxon>Candidatus Protoclostridium</taxon>
    </lineage>
</organism>